<name>A0ABR4CLX2_9HELO</name>
<sequence>MASHIFRLVAIIGIDGPLALTAERTCPAGTGVPTCRETIPNLDTQAVAQIAAFFEVDVVKNDTMIGVNCDYNTGACPRSQPACCLGPEELAGNIVFNCELYRPED</sequence>
<keyword evidence="3" id="KW-1185">Reference proteome</keyword>
<comment type="caution">
    <text evidence="2">The sequence shown here is derived from an EMBL/GenBank/DDBJ whole genome shotgun (WGS) entry which is preliminary data.</text>
</comment>
<evidence type="ECO:0008006" key="4">
    <source>
        <dbReference type="Google" id="ProtNLM"/>
    </source>
</evidence>
<gene>
    <name evidence="2" type="ORF">VTL71DRAFT_14002</name>
</gene>
<evidence type="ECO:0000313" key="3">
    <source>
        <dbReference type="Proteomes" id="UP001595075"/>
    </source>
</evidence>
<protein>
    <recommendedName>
        <fullName evidence="4">Hydrophobin</fullName>
    </recommendedName>
</protein>
<evidence type="ECO:0000313" key="2">
    <source>
        <dbReference type="EMBL" id="KAL2070976.1"/>
    </source>
</evidence>
<dbReference type="Proteomes" id="UP001595075">
    <property type="component" value="Unassembled WGS sequence"/>
</dbReference>
<dbReference type="EMBL" id="JAZHXI010000006">
    <property type="protein sequence ID" value="KAL2070976.1"/>
    <property type="molecule type" value="Genomic_DNA"/>
</dbReference>
<keyword evidence="1" id="KW-0732">Signal</keyword>
<evidence type="ECO:0000256" key="1">
    <source>
        <dbReference type="SAM" id="SignalP"/>
    </source>
</evidence>
<organism evidence="2 3">
    <name type="scientific">Oculimacula yallundae</name>
    <dbReference type="NCBI Taxonomy" id="86028"/>
    <lineage>
        <taxon>Eukaryota</taxon>
        <taxon>Fungi</taxon>
        <taxon>Dikarya</taxon>
        <taxon>Ascomycota</taxon>
        <taxon>Pezizomycotina</taxon>
        <taxon>Leotiomycetes</taxon>
        <taxon>Helotiales</taxon>
        <taxon>Ploettnerulaceae</taxon>
        <taxon>Oculimacula</taxon>
    </lineage>
</organism>
<feature type="chain" id="PRO_5045477791" description="Hydrophobin" evidence="1">
    <location>
        <begin position="22"/>
        <end position="105"/>
    </location>
</feature>
<feature type="signal peptide" evidence="1">
    <location>
        <begin position="1"/>
        <end position="21"/>
    </location>
</feature>
<proteinExistence type="predicted"/>
<accession>A0ABR4CLX2</accession>
<reference evidence="2 3" key="1">
    <citation type="journal article" date="2024" name="Commun. Biol.">
        <title>Comparative genomic analysis of thermophilic fungi reveals convergent evolutionary adaptations and gene losses.</title>
        <authorList>
            <person name="Steindorff A.S."/>
            <person name="Aguilar-Pontes M.V."/>
            <person name="Robinson A.J."/>
            <person name="Andreopoulos B."/>
            <person name="LaButti K."/>
            <person name="Kuo A."/>
            <person name="Mondo S."/>
            <person name="Riley R."/>
            <person name="Otillar R."/>
            <person name="Haridas S."/>
            <person name="Lipzen A."/>
            <person name="Grimwood J."/>
            <person name="Schmutz J."/>
            <person name="Clum A."/>
            <person name="Reid I.D."/>
            <person name="Moisan M.C."/>
            <person name="Butler G."/>
            <person name="Nguyen T.T.M."/>
            <person name="Dewar K."/>
            <person name="Conant G."/>
            <person name="Drula E."/>
            <person name="Henrissat B."/>
            <person name="Hansel C."/>
            <person name="Singer S."/>
            <person name="Hutchinson M.I."/>
            <person name="de Vries R.P."/>
            <person name="Natvig D.O."/>
            <person name="Powell A.J."/>
            <person name="Tsang A."/>
            <person name="Grigoriev I.V."/>
        </authorList>
    </citation>
    <scope>NUCLEOTIDE SEQUENCE [LARGE SCALE GENOMIC DNA]</scope>
    <source>
        <strain evidence="2 3">CBS 494.80</strain>
    </source>
</reference>